<dbReference type="PROSITE" id="PS50304">
    <property type="entry name" value="TUDOR"/>
    <property type="match status" value="1"/>
</dbReference>
<dbReference type="Gene3D" id="2.30.30.140">
    <property type="match status" value="1"/>
</dbReference>
<dbReference type="GO" id="GO:0005829">
    <property type="term" value="C:cytosol"/>
    <property type="evidence" value="ECO:0007669"/>
    <property type="project" value="TreeGrafter"/>
</dbReference>
<organism evidence="6 7">
    <name type="scientific">Ogataea polymorpha</name>
    <dbReference type="NCBI Taxonomy" id="460523"/>
    <lineage>
        <taxon>Eukaryota</taxon>
        <taxon>Fungi</taxon>
        <taxon>Dikarya</taxon>
        <taxon>Ascomycota</taxon>
        <taxon>Saccharomycotina</taxon>
        <taxon>Pichiomycetes</taxon>
        <taxon>Pichiales</taxon>
        <taxon>Pichiaceae</taxon>
        <taxon>Ogataea</taxon>
    </lineage>
</organism>
<feature type="domain" description="TNase-like" evidence="5">
    <location>
        <begin position="301"/>
        <end position="437"/>
    </location>
</feature>
<keyword evidence="3" id="KW-0677">Repeat</keyword>
<dbReference type="PANTHER" id="PTHR12302:SF2">
    <property type="entry name" value="STAPHYLOCOCCAL NUCLEASE DOMAIN-CONTAINING PROTEIN 1"/>
    <property type="match status" value="1"/>
</dbReference>
<dbReference type="GO" id="GO:0004518">
    <property type="term" value="F:nuclease activity"/>
    <property type="evidence" value="ECO:0007669"/>
    <property type="project" value="TreeGrafter"/>
</dbReference>
<dbReference type="InterPro" id="IPR002999">
    <property type="entry name" value="Tudor"/>
</dbReference>
<evidence type="ECO:0000256" key="3">
    <source>
        <dbReference type="ARBA" id="ARBA00022737"/>
    </source>
</evidence>
<dbReference type="GO" id="GO:0031332">
    <property type="term" value="C:RNAi effector complex"/>
    <property type="evidence" value="ECO:0007669"/>
    <property type="project" value="InterPro"/>
</dbReference>
<dbReference type="SMART" id="SM00333">
    <property type="entry name" value="TUDOR"/>
    <property type="match status" value="1"/>
</dbReference>
<dbReference type="InterPro" id="IPR035437">
    <property type="entry name" value="SNase_OB-fold_sf"/>
</dbReference>
<dbReference type="Proteomes" id="UP000788993">
    <property type="component" value="Unassembled WGS sequence"/>
</dbReference>
<comment type="subcellular location">
    <subcellularLocation>
        <location evidence="1">Cytoplasm</location>
    </subcellularLocation>
</comment>
<dbReference type="PANTHER" id="PTHR12302">
    <property type="entry name" value="EBNA2 BINDING PROTEIN P100"/>
    <property type="match status" value="1"/>
</dbReference>
<dbReference type="SUPFAM" id="SSF63748">
    <property type="entry name" value="Tudor/PWWP/MBT"/>
    <property type="match status" value="1"/>
</dbReference>
<dbReference type="GO" id="GO:0003723">
    <property type="term" value="F:RNA binding"/>
    <property type="evidence" value="ECO:0007669"/>
    <property type="project" value="TreeGrafter"/>
</dbReference>
<dbReference type="EMBL" id="JAEUBD010000526">
    <property type="protein sequence ID" value="KAH3673807.1"/>
    <property type="molecule type" value="Genomic_DNA"/>
</dbReference>
<gene>
    <name evidence="6" type="ORF">OGATHE_001787</name>
</gene>
<dbReference type="PROSITE" id="PS50830">
    <property type="entry name" value="TNASE_3"/>
    <property type="match status" value="4"/>
</dbReference>
<dbReference type="InterPro" id="IPR016685">
    <property type="entry name" value="Silence_cplx_Nase-comp_TudorSN"/>
</dbReference>
<feature type="domain" description="TNase-like" evidence="5">
    <location>
        <begin position="465"/>
        <end position="593"/>
    </location>
</feature>
<dbReference type="FunFam" id="2.30.30.140:FF:000018">
    <property type="entry name" value="Serine/threonine-protein kinase 31"/>
    <property type="match status" value="1"/>
</dbReference>
<dbReference type="Pfam" id="PF00565">
    <property type="entry name" value="SNase"/>
    <property type="match status" value="3"/>
</dbReference>
<dbReference type="GO" id="GO:0031047">
    <property type="term" value="P:regulatory ncRNA-mediated gene silencing"/>
    <property type="evidence" value="ECO:0007669"/>
    <property type="project" value="InterPro"/>
</dbReference>
<feature type="domain" description="Tudor" evidence="4">
    <location>
        <begin position="657"/>
        <end position="717"/>
    </location>
</feature>
<dbReference type="OrthoDB" id="10023235at2759"/>
<dbReference type="GO" id="GO:0005634">
    <property type="term" value="C:nucleus"/>
    <property type="evidence" value="ECO:0007669"/>
    <property type="project" value="TreeGrafter"/>
</dbReference>
<evidence type="ECO:0000259" key="4">
    <source>
        <dbReference type="PROSITE" id="PS50304"/>
    </source>
</evidence>
<evidence type="ECO:0000256" key="1">
    <source>
        <dbReference type="ARBA" id="ARBA00004496"/>
    </source>
</evidence>
<dbReference type="AlphaFoldDB" id="A0A9P8PL28"/>
<feature type="domain" description="TNase-like" evidence="5">
    <location>
        <begin position="154"/>
        <end position="291"/>
    </location>
</feature>
<accession>A0A9P8PL28</accession>
<dbReference type="PIRSF" id="PIRSF017179">
    <property type="entry name" value="RISC-Tudor-SN"/>
    <property type="match status" value="1"/>
</dbReference>
<reference evidence="6" key="1">
    <citation type="journal article" date="2021" name="Open Biol.">
        <title>Shared evolutionary footprints suggest mitochondrial oxidative damage underlies multiple complex I losses in fungi.</title>
        <authorList>
            <person name="Schikora-Tamarit M.A."/>
            <person name="Marcet-Houben M."/>
            <person name="Nosek J."/>
            <person name="Gabaldon T."/>
        </authorList>
    </citation>
    <scope>NUCLEOTIDE SEQUENCE</scope>
    <source>
        <strain evidence="6">NCAIM Y.01608</strain>
    </source>
</reference>
<evidence type="ECO:0000256" key="2">
    <source>
        <dbReference type="ARBA" id="ARBA00022490"/>
    </source>
</evidence>
<feature type="domain" description="TNase-like" evidence="5">
    <location>
        <begin position="3"/>
        <end position="132"/>
    </location>
</feature>
<dbReference type="InterPro" id="IPR016071">
    <property type="entry name" value="Staphylococal_nuclease_OB-fold"/>
</dbReference>
<keyword evidence="2" id="KW-0963">Cytoplasm</keyword>
<dbReference type="GO" id="GO:0006402">
    <property type="term" value="P:mRNA catabolic process"/>
    <property type="evidence" value="ECO:0007669"/>
    <property type="project" value="TreeGrafter"/>
</dbReference>
<comment type="caution">
    <text evidence="6">The sequence shown here is derived from an EMBL/GenBank/DDBJ whole genome shotgun (WGS) entry which is preliminary data.</text>
</comment>
<evidence type="ECO:0000313" key="7">
    <source>
        <dbReference type="Proteomes" id="UP000788993"/>
    </source>
</evidence>
<proteinExistence type="predicted"/>
<keyword evidence="7" id="KW-1185">Reference proteome</keyword>
<name>A0A9P8PL28_9ASCO</name>
<sequence length="843" mass="93796">MSTIFGARVKNVLSADTLVLVPLKGPSTERILTLGYVQAPRLTSGEKYAFEARELLRTLLVGKEIKFWILYKSQSEKEFGDVSTPLFPSLISYLLEKGAVKLRSGIFDNEALLDLQKIEAKARDKGIGMWAKNLGAIERANELTPSQKEKSKTSPLDAIVERVISGDRLMVRALVSKNKHAVFPVLIAGIKAPRTASAEQEAEPFGEQAKSYVETRLLARNVKISIVGESSSGIAVAQVVHPAGKINSKLLEEGLAEVADWQSVLLGASGMADLRKSERIGRGQKKNLWRNEEGSRESTEKSFSGTIARVISADTLVVRLKNDTEITVQLASLRGPRQSDPETAPFVTAAREFVRSKTIGKQVRVVVESIRPKTEQLDERSLVSIFLNDGTNLSDLIVSNGYASVLKFKSESKPDYWDSLIESEMQATKQKKGIHGKVPDPERIVDASESAARAKPYLFSFQNRTKIPGIVEHITASNRFKISMPREGLRLTFVLGGLANPKGDEAIAEKALAFTTKKAYQRDVHLDIYNVDKFGGFIGNLYFPGSSVPFQIPLLQQGFAECHERSLAQTKYETQFLQAEEEAREKKLGVWATYQPEEVPVQQIAKLSIDRKYYDVVVTDVSETIALQILNDEQKKLSPFMKQMHASSSGFKPLGKPPKVGALVAAKFSENGKFYRALVIAVDRQLNKYTVRHVDYGNSESVPLSDLRELPANFGTSVLKPQAHVAQFSLVKLPPAQPIDYLQDAIYFLEDLILDRQLVACETFHNPEPNVEMDVELYDPETISKDPKWTINKELVSNGLGIVKKDLNEFEKLLSAEQQALLELEQEAKRAHKGCWEHGDIEE</sequence>
<evidence type="ECO:0000313" key="6">
    <source>
        <dbReference type="EMBL" id="KAH3673807.1"/>
    </source>
</evidence>
<dbReference type="Gene3D" id="2.40.50.90">
    <property type="match status" value="5"/>
</dbReference>
<dbReference type="SMART" id="SM00318">
    <property type="entry name" value="SNc"/>
    <property type="match status" value="4"/>
</dbReference>
<protein>
    <submittedName>
        <fullName evidence="6">Uncharacterized protein</fullName>
    </submittedName>
</protein>
<reference evidence="6" key="2">
    <citation type="submission" date="2021-01" db="EMBL/GenBank/DDBJ databases">
        <authorList>
            <person name="Schikora-Tamarit M.A."/>
        </authorList>
    </citation>
    <scope>NUCLEOTIDE SEQUENCE</scope>
    <source>
        <strain evidence="6">NCAIM Y.01608</strain>
    </source>
</reference>
<dbReference type="Pfam" id="PF00567">
    <property type="entry name" value="TUDOR"/>
    <property type="match status" value="1"/>
</dbReference>
<evidence type="ECO:0000259" key="5">
    <source>
        <dbReference type="PROSITE" id="PS50830"/>
    </source>
</evidence>
<dbReference type="SUPFAM" id="SSF50199">
    <property type="entry name" value="Staphylococcal nuclease"/>
    <property type="match status" value="5"/>
</dbReference>